<reference evidence="2 3" key="1">
    <citation type="submission" date="2016-10" db="EMBL/GenBank/DDBJ databases">
        <title>Draft Genome Sequence of Rhizobacteria Flavobacterium johnsoniae CI04.</title>
        <authorList>
            <person name="Bravo J.I."/>
            <person name="Lozano G.L."/>
            <person name="Handelsman J."/>
        </authorList>
    </citation>
    <scope>NUCLEOTIDE SEQUENCE [LARGE SCALE GENOMIC DNA]</scope>
    <source>
        <strain evidence="2 3">CI04</strain>
    </source>
</reference>
<feature type="domain" description="Phage tail collar" evidence="1">
    <location>
        <begin position="7"/>
        <end position="62"/>
    </location>
</feature>
<evidence type="ECO:0000313" key="2">
    <source>
        <dbReference type="EMBL" id="OIV40149.1"/>
    </source>
</evidence>
<accession>A0A1J7BNJ4</accession>
<gene>
    <name evidence="2" type="ORF">BKM63_19560</name>
</gene>
<dbReference type="RefSeq" id="WP_071638273.1">
    <property type="nucleotide sequence ID" value="NZ_MLFK01000010.1"/>
</dbReference>
<dbReference type="OrthoDB" id="9810174at2"/>
<name>A0A1J7BNJ4_FLAJO</name>
<evidence type="ECO:0000259" key="1">
    <source>
        <dbReference type="Pfam" id="PF07484"/>
    </source>
</evidence>
<dbReference type="InterPro" id="IPR011083">
    <property type="entry name" value="Phage_tail_collar_dom"/>
</dbReference>
<evidence type="ECO:0000313" key="3">
    <source>
        <dbReference type="Proteomes" id="UP000182826"/>
    </source>
</evidence>
<dbReference type="EMBL" id="MLFK01000010">
    <property type="protein sequence ID" value="OIV40149.1"/>
    <property type="molecule type" value="Genomic_DNA"/>
</dbReference>
<proteinExistence type="predicted"/>
<comment type="caution">
    <text evidence="2">The sequence shown here is derived from an EMBL/GenBank/DDBJ whole genome shotgun (WGS) entry which is preliminary data.</text>
</comment>
<dbReference type="SUPFAM" id="SSF88874">
    <property type="entry name" value="Receptor-binding domain of short tail fibre protein gp12"/>
    <property type="match status" value="1"/>
</dbReference>
<organism evidence="2 3">
    <name type="scientific">Flavobacterium johnsoniae</name>
    <name type="common">Cytophaga johnsonae</name>
    <dbReference type="NCBI Taxonomy" id="986"/>
    <lineage>
        <taxon>Bacteria</taxon>
        <taxon>Pseudomonadati</taxon>
        <taxon>Bacteroidota</taxon>
        <taxon>Flavobacteriia</taxon>
        <taxon>Flavobacteriales</taxon>
        <taxon>Flavobacteriaceae</taxon>
        <taxon>Flavobacterium</taxon>
    </lineage>
</organism>
<protein>
    <recommendedName>
        <fullName evidence="1">Phage tail collar domain-containing protein</fullName>
    </recommendedName>
</protein>
<dbReference type="Gene3D" id="3.90.1340.10">
    <property type="entry name" value="Phage tail collar domain"/>
    <property type="match status" value="1"/>
</dbReference>
<dbReference type="InterPro" id="IPR037053">
    <property type="entry name" value="Phage_tail_collar_dom_sf"/>
</dbReference>
<dbReference type="Pfam" id="PF07484">
    <property type="entry name" value="Collar"/>
    <property type="match status" value="1"/>
</dbReference>
<dbReference type="Proteomes" id="UP000182826">
    <property type="component" value="Unassembled WGS sequence"/>
</dbReference>
<keyword evidence="3" id="KW-1185">Reference proteome</keyword>
<sequence length="179" mass="18520">MDGTMSEIRLFAANFAPRNWALCSGQILAISTNQALFSLLGTTFGGNGVQTFALPDFRGRIPAGTGVTQGITQLPLGAQLGSNTITATMANLPAHTHAGTGKFAMKVVADVGNTGAPSNTNLASLTGLYSSEAADGAMKPITPSITIDPTGNNQAMSIQQPYLGLNYIICIQGVYPSRN</sequence>
<dbReference type="AlphaFoldDB" id="A0A1J7BNJ4"/>